<dbReference type="Pfam" id="PF07963">
    <property type="entry name" value="N_methyl"/>
    <property type="match status" value="1"/>
</dbReference>
<keyword evidence="2" id="KW-0472">Membrane</keyword>
<organism evidence="3 4">
    <name type="scientific">Rhodoferax mekongensis</name>
    <dbReference type="NCBI Taxonomy" id="3068341"/>
    <lineage>
        <taxon>Bacteria</taxon>
        <taxon>Pseudomonadati</taxon>
        <taxon>Pseudomonadota</taxon>
        <taxon>Betaproteobacteria</taxon>
        <taxon>Burkholderiales</taxon>
        <taxon>Comamonadaceae</taxon>
        <taxon>Rhodoferax</taxon>
    </lineage>
</organism>
<feature type="transmembrane region" description="Helical" evidence="2">
    <location>
        <begin position="7"/>
        <end position="28"/>
    </location>
</feature>
<keyword evidence="2" id="KW-0812">Transmembrane</keyword>
<dbReference type="PRINTS" id="PR00813">
    <property type="entry name" value="BCTERIALGSPG"/>
</dbReference>
<keyword evidence="2" id="KW-1133">Transmembrane helix</keyword>
<dbReference type="NCBIfam" id="TIGR02532">
    <property type="entry name" value="IV_pilin_GFxxxE"/>
    <property type="match status" value="1"/>
</dbReference>
<dbReference type="InterPro" id="IPR031982">
    <property type="entry name" value="PilE-like"/>
</dbReference>
<dbReference type="InterPro" id="IPR012902">
    <property type="entry name" value="N_methyl_site"/>
</dbReference>
<dbReference type="RefSeq" id="WP_313866321.1">
    <property type="nucleotide sequence ID" value="NZ_CP132507.1"/>
</dbReference>
<proteinExistence type="predicted"/>
<dbReference type="EMBL" id="CP132507">
    <property type="protein sequence ID" value="WNO03421.1"/>
    <property type="molecule type" value="Genomic_DNA"/>
</dbReference>
<keyword evidence="1" id="KW-0488">Methylation</keyword>
<evidence type="ECO:0000256" key="2">
    <source>
        <dbReference type="SAM" id="Phobius"/>
    </source>
</evidence>
<keyword evidence="4" id="KW-1185">Reference proteome</keyword>
<dbReference type="InterPro" id="IPR045584">
    <property type="entry name" value="Pilin-like"/>
</dbReference>
<gene>
    <name evidence="3" type="ORF">RAN89_10830</name>
</gene>
<dbReference type="Gene3D" id="3.30.700.10">
    <property type="entry name" value="Glycoprotein, Type 4 Pilin"/>
    <property type="match status" value="1"/>
</dbReference>
<sequence>MKHKYNGFTLIELMITVAIVGILARLAYPSYVEYISRAKRVEAQSALIAATQWMERFYSENYRYDQNSAGTATTDAALFPSRFSTSPPAGQGSAAYNLSLTVVNGSRDYYLVTATRANGSVVASDKCGNFTIDNLGRKSIVDNTWDTSKFANKAAAIAGCWR</sequence>
<dbReference type="InterPro" id="IPR000983">
    <property type="entry name" value="Bac_GSPG_pilin"/>
</dbReference>
<protein>
    <submittedName>
        <fullName evidence="3">Type IV pilin protein</fullName>
    </submittedName>
</protein>
<evidence type="ECO:0000256" key="1">
    <source>
        <dbReference type="ARBA" id="ARBA00022481"/>
    </source>
</evidence>
<reference evidence="3 4" key="1">
    <citation type="submission" date="2023-08" db="EMBL/GenBank/DDBJ databases">
        <title>Rhodoferax potami sp. nov. and Rhodoferax mekongensis sp. nov., isolated from the Mekong River in Thailand.</title>
        <authorList>
            <person name="Kitikhun S."/>
            <person name="Charoenyingcharoen P."/>
            <person name="Siriarchawattana P."/>
            <person name="Likhitrattanapisal S."/>
            <person name="Nilsakha T."/>
            <person name="Chanpet A."/>
            <person name="Rattanawaree P."/>
            <person name="Ingsriswang S."/>
        </authorList>
    </citation>
    <scope>NUCLEOTIDE SEQUENCE [LARGE SCALE GENOMIC DNA]</scope>
    <source>
        <strain evidence="3 4">TBRC 17307</strain>
    </source>
</reference>
<dbReference type="SUPFAM" id="SSF54523">
    <property type="entry name" value="Pili subunits"/>
    <property type="match status" value="1"/>
</dbReference>
<dbReference type="Proteomes" id="UP001302257">
    <property type="component" value="Chromosome"/>
</dbReference>
<evidence type="ECO:0000313" key="4">
    <source>
        <dbReference type="Proteomes" id="UP001302257"/>
    </source>
</evidence>
<evidence type="ECO:0000313" key="3">
    <source>
        <dbReference type="EMBL" id="WNO03421.1"/>
    </source>
</evidence>
<accession>A0ABZ0AW26</accession>
<name>A0ABZ0AW26_9BURK</name>
<dbReference type="Pfam" id="PF16732">
    <property type="entry name" value="ComP_DUS"/>
    <property type="match status" value="1"/>
</dbReference>